<comment type="function">
    <text evidence="6">A probable RNA chaperone. Forms a complex with KhpA which binds to cellular RNA and controls its expression. Plays a role in peptidoglycan (PG) homeostasis and cell length regulation.</text>
</comment>
<dbReference type="CDD" id="cd02414">
    <property type="entry name" value="KH-II_Jag"/>
    <property type="match status" value="1"/>
</dbReference>
<keyword evidence="1 6" id="KW-0963">Cytoplasm</keyword>
<reference evidence="9" key="1">
    <citation type="submission" date="2022-04" db="EMBL/GenBank/DDBJ databases">
        <title>Complete genome sequences of Ezakiella coagulans and Fenollaria massiliensis.</title>
        <authorList>
            <person name="France M.T."/>
            <person name="Clifford J."/>
            <person name="Narina S."/>
            <person name="Rutt L."/>
            <person name="Ravel J."/>
        </authorList>
    </citation>
    <scope>NUCLEOTIDE SEQUENCE</scope>
    <source>
        <strain evidence="9">C0061C2</strain>
    </source>
</reference>
<dbReference type="InterPro" id="IPR039247">
    <property type="entry name" value="KhpB"/>
</dbReference>
<comment type="subunit">
    <text evidence="6">Forms a complex with KhpA.</text>
</comment>
<dbReference type="PANTHER" id="PTHR35800:SF1">
    <property type="entry name" value="RNA-BINDING PROTEIN KHPB"/>
    <property type="match status" value="1"/>
</dbReference>
<dbReference type="RefSeq" id="WP_249242606.1">
    <property type="nucleotide sequence ID" value="NZ_CP096649.1"/>
</dbReference>
<dbReference type="EMBL" id="CP096649">
    <property type="protein sequence ID" value="UQK59085.1"/>
    <property type="molecule type" value="Genomic_DNA"/>
</dbReference>
<evidence type="ECO:0000256" key="5">
    <source>
        <dbReference type="ARBA" id="ARBA00023316"/>
    </source>
</evidence>
<dbReference type="HAMAP" id="MF_00867">
    <property type="entry name" value="KhpB"/>
    <property type="match status" value="1"/>
</dbReference>
<dbReference type="Gene3D" id="3.30.300.20">
    <property type="match status" value="1"/>
</dbReference>
<dbReference type="InterPro" id="IPR038008">
    <property type="entry name" value="Jag_KH"/>
</dbReference>
<dbReference type="Pfam" id="PF01424">
    <property type="entry name" value="R3H"/>
    <property type="match status" value="1"/>
</dbReference>
<accession>A0A9E7DJF8</accession>
<comment type="similarity">
    <text evidence="6">Belongs to the KhpB RNA-binding protein family.</text>
</comment>
<dbReference type="Gene3D" id="3.30.30.80">
    <property type="entry name" value="probable RNA-binding protein from clostridium symbiosum atcc 14940"/>
    <property type="match status" value="1"/>
</dbReference>
<evidence type="ECO:0000313" key="10">
    <source>
        <dbReference type="Proteomes" id="UP000831151"/>
    </source>
</evidence>
<dbReference type="GO" id="GO:0008360">
    <property type="term" value="P:regulation of cell shape"/>
    <property type="evidence" value="ECO:0007669"/>
    <property type="project" value="UniProtKB-KW"/>
</dbReference>
<evidence type="ECO:0000313" key="9">
    <source>
        <dbReference type="EMBL" id="UQK59085.1"/>
    </source>
</evidence>
<keyword evidence="3 6" id="KW-0133">Cell shape</keyword>
<protein>
    <recommendedName>
        <fullName evidence="6">RNA-binding protein KhpB</fullName>
    </recommendedName>
    <alternativeName>
        <fullName evidence="6">RNA-binding protein EloR</fullName>
    </alternativeName>
</protein>
<dbReference type="PANTHER" id="PTHR35800">
    <property type="entry name" value="PROTEIN JAG"/>
    <property type="match status" value="1"/>
</dbReference>
<dbReference type="KEGG" id="fms:M1R53_07540"/>
<keyword evidence="4 6" id="KW-0143">Chaperone</keyword>
<dbReference type="GO" id="GO:0071555">
    <property type="term" value="P:cell wall organization"/>
    <property type="evidence" value="ECO:0007669"/>
    <property type="project" value="UniProtKB-KW"/>
</dbReference>
<dbReference type="InterPro" id="IPR015946">
    <property type="entry name" value="KH_dom-like_a/b"/>
</dbReference>
<dbReference type="SUPFAM" id="SSF82708">
    <property type="entry name" value="R3H domain"/>
    <property type="match status" value="1"/>
</dbReference>
<dbReference type="InterPro" id="IPR034079">
    <property type="entry name" value="R3H_KhpB"/>
</dbReference>
<dbReference type="PROSITE" id="PS51061">
    <property type="entry name" value="R3H"/>
    <property type="match status" value="1"/>
</dbReference>
<dbReference type="InterPro" id="IPR036867">
    <property type="entry name" value="R3H_dom_sf"/>
</dbReference>
<feature type="region of interest" description="Disordered" evidence="7">
    <location>
        <begin position="65"/>
        <end position="97"/>
    </location>
</feature>
<dbReference type="Proteomes" id="UP000831151">
    <property type="component" value="Chromosome"/>
</dbReference>
<sequence>MKSRFEAKTVEDAIKKAETQLGMSREHFTVDVINEDTKGFLGIGAKDAVIEVIYEEVSEPHCGCHDHEHGDGHEHEEHHNHEEHENHEHHEDNHVSADEEHIKILKNFLDEFLRLFEVKASYKIEESDEMISVFIDGETSDDTSKLIGKKGSVLDSMNTIAQIQLNKSLTEFKRLYIDIGDYRKKRQEKVRELAIQGCERARKYGTKVSLEYMTSYDRRIVHETLAGIEGVKTFSEGNEPHRRVCIIAK</sequence>
<dbReference type="NCBIfam" id="NF041568">
    <property type="entry name" value="Jag_EloR"/>
    <property type="match status" value="1"/>
</dbReference>
<dbReference type="SMART" id="SM01245">
    <property type="entry name" value="Jag_N"/>
    <property type="match status" value="1"/>
</dbReference>
<comment type="subcellular location">
    <subcellularLocation>
        <location evidence="6">Cytoplasm</location>
    </subcellularLocation>
</comment>
<dbReference type="CDD" id="cd02644">
    <property type="entry name" value="R3H_jag"/>
    <property type="match status" value="1"/>
</dbReference>
<dbReference type="Gene3D" id="3.30.1370.50">
    <property type="entry name" value="R3H-like domain"/>
    <property type="match status" value="1"/>
</dbReference>
<evidence type="ECO:0000256" key="6">
    <source>
        <dbReference type="HAMAP-Rule" id="MF_00867"/>
    </source>
</evidence>
<keyword evidence="5 6" id="KW-0961">Cell wall biogenesis/degradation</keyword>
<dbReference type="InterPro" id="IPR038247">
    <property type="entry name" value="Jag_N_dom_sf"/>
</dbReference>
<keyword evidence="10" id="KW-1185">Reference proteome</keyword>
<dbReference type="SMART" id="SM00393">
    <property type="entry name" value="R3H"/>
    <property type="match status" value="1"/>
</dbReference>
<dbReference type="AlphaFoldDB" id="A0A9E7DJF8"/>
<comment type="caution">
    <text evidence="6">Lacks conserved residue(s) required for the propagation of feature annotation.</text>
</comment>
<dbReference type="InterPro" id="IPR001374">
    <property type="entry name" value="R3H_dom"/>
</dbReference>
<dbReference type="Pfam" id="PF14804">
    <property type="entry name" value="Jag_N"/>
    <property type="match status" value="1"/>
</dbReference>
<evidence type="ECO:0000256" key="7">
    <source>
        <dbReference type="SAM" id="MobiDB-lite"/>
    </source>
</evidence>
<proteinExistence type="inferred from homology"/>
<comment type="domain">
    <text evidence="6">Has an N-terminal Jag-N domain and 2 RNA-binding domains (KH and R3H).</text>
</comment>
<dbReference type="GO" id="GO:0003723">
    <property type="term" value="F:RNA binding"/>
    <property type="evidence" value="ECO:0007669"/>
    <property type="project" value="UniProtKB-UniRule"/>
</dbReference>
<evidence type="ECO:0000256" key="3">
    <source>
        <dbReference type="ARBA" id="ARBA00022960"/>
    </source>
</evidence>
<feature type="domain" description="R3H" evidence="8">
    <location>
        <begin position="184"/>
        <end position="249"/>
    </location>
</feature>
<organism evidence="9 10">
    <name type="scientific">Fenollaria massiliensis</name>
    <dbReference type="NCBI Taxonomy" id="938288"/>
    <lineage>
        <taxon>Bacteria</taxon>
        <taxon>Bacillati</taxon>
        <taxon>Bacillota</taxon>
        <taxon>Clostridia</taxon>
        <taxon>Eubacteriales</taxon>
        <taxon>Fenollaria</taxon>
    </lineage>
</organism>
<evidence type="ECO:0000256" key="2">
    <source>
        <dbReference type="ARBA" id="ARBA00022884"/>
    </source>
</evidence>
<dbReference type="GO" id="GO:0005737">
    <property type="term" value="C:cytoplasm"/>
    <property type="evidence" value="ECO:0007669"/>
    <property type="project" value="UniProtKB-SubCell"/>
</dbReference>
<evidence type="ECO:0000256" key="4">
    <source>
        <dbReference type="ARBA" id="ARBA00023186"/>
    </source>
</evidence>
<keyword evidence="2 6" id="KW-0694">RNA-binding</keyword>
<evidence type="ECO:0000259" key="8">
    <source>
        <dbReference type="PROSITE" id="PS51061"/>
    </source>
</evidence>
<name>A0A9E7DJF8_9FIRM</name>
<evidence type="ECO:0000256" key="1">
    <source>
        <dbReference type="ARBA" id="ARBA00022490"/>
    </source>
</evidence>
<dbReference type="InterPro" id="IPR032782">
    <property type="entry name" value="KhpB_N"/>
</dbReference>
<gene>
    <name evidence="6" type="primary">khpB</name>
    <name evidence="6" type="synonym">eloR</name>
    <name evidence="9" type="ORF">M1R53_07540</name>
</gene>
<dbReference type="GO" id="GO:0009252">
    <property type="term" value="P:peptidoglycan biosynthetic process"/>
    <property type="evidence" value="ECO:0007669"/>
    <property type="project" value="UniProtKB-UniRule"/>
</dbReference>